<proteinExistence type="predicted"/>
<accession>A0AAI9KSS4</accession>
<dbReference type="PANTHER" id="PTHR37813">
    <property type="entry name" value="FELS-2 PROPHAGE PROTEIN"/>
    <property type="match status" value="1"/>
</dbReference>
<dbReference type="NCBIfam" id="TIGR01760">
    <property type="entry name" value="tape_meas_TP901"/>
    <property type="match status" value="1"/>
</dbReference>
<evidence type="ECO:0000256" key="1">
    <source>
        <dbReference type="ARBA" id="ARBA00022612"/>
    </source>
</evidence>
<keyword evidence="2" id="KW-0175">Coiled coil</keyword>
<comment type="caution">
    <text evidence="5">The sequence shown here is derived from an EMBL/GenBank/DDBJ whole genome shotgun (WGS) entry which is preliminary data.</text>
</comment>
<dbReference type="InterPro" id="IPR010090">
    <property type="entry name" value="Phage_tape_meas"/>
</dbReference>
<evidence type="ECO:0000313" key="5">
    <source>
        <dbReference type="EMBL" id="GJA54746.1"/>
    </source>
</evidence>
<keyword evidence="3" id="KW-0812">Transmembrane</keyword>
<sequence length="837" mass="88720">MNPLKLQILLGAVDKLTAPLKAASGQSRTTAKDLAETKKRIKEIETQSGQIDGYRTLGSQIGATRAQLTAAQRDAQQMAQQLARVEQPTKAMTRAMEQAKQKVRDLSQQEREMVARHGSLKRALGEAGINTKQLGEHQRRLKTDLASANTQLDQQRAKLGQLADQQKRLNQVKASYDKTMSMRGTIAGYGAAGMATGAAAIYKGTNIASKAMGFDVDMSKVQAITRLDKGSSELAALRAQARELGANTAFTAGEAAQGQGFLAMAGFTPKAIRDAMPGVLDIAKAGGVEIAAAADIGSNILTGFKLPANQMTRLGDVMVGTFTRANVDLQMLGETMKYVGPVAAGLGVDLETASAMAGKLGDAGIQGSMGGTAMRAILGRLAAPPKAAHDALAALNVKTADAAGNLRALPDILDELYKKTSKMGDTTRSGYFKAIAGEEAFAALAVLTEQAGSGKLQELIATLKQSQGEAGKVAKVMADNAIGDLDNLTSAWDDVGIQMMETENGPMRGIIQRITEIIQVTGNWMRANPELTSTLTRIAAVTAVAAAAGGSLLLIVAGLLGPLAAIKMGMSMLLVYGSPLLTFIKALTMGMVRLGIAMLTNPIGWFIMGIVAIAAVAYLLYKNWDGVAAWFSGLWAQCQAPALAFWDLLKELFSWTPLGMLTMHWGEIWAFFDTLPAGAANKGKAIVDGLIGGITAKWESLKAKIKALTDLLPDWMKGGGSVTANVNPSGYLTGNYDQPALAAGYDYGTTRRIREQVMPAALRQPTEAYSRPTPRIIETPKLAPARSNTSTQINAPIHIVQQPGQSGADVAQEVRRELDRRERQAAANGRASLTDRN</sequence>
<evidence type="ECO:0000259" key="4">
    <source>
        <dbReference type="Pfam" id="PF10145"/>
    </source>
</evidence>
<name>A0AAI9KSS4_AERCA</name>
<dbReference type="PANTHER" id="PTHR37813:SF1">
    <property type="entry name" value="FELS-2 PROPHAGE PROTEIN"/>
    <property type="match status" value="1"/>
</dbReference>
<evidence type="ECO:0000256" key="2">
    <source>
        <dbReference type="SAM" id="Coils"/>
    </source>
</evidence>
<evidence type="ECO:0000256" key="3">
    <source>
        <dbReference type="SAM" id="Phobius"/>
    </source>
</evidence>
<feature type="coiled-coil region" evidence="2">
    <location>
        <begin position="89"/>
        <end position="172"/>
    </location>
</feature>
<dbReference type="AlphaFoldDB" id="A0AAI9KSS4"/>
<protein>
    <recommendedName>
        <fullName evidence="4">Phage tail tape measure protein domain-containing protein</fullName>
    </recommendedName>
</protein>
<keyword evidence="3" id="KW-1133">Transmembrane helix</keyword>
<dbReference type="RefSeq" id="WP_223919912.1">
    <property type="nucleotide sequence ID" value="NZ_BPNL01000022.1"/>
</dbReference>
<dbReference type="Proteomes" id="UP000887009">
    <property type="component" value="Unassembled WGS sequence"/>
</dbReference>
<organism evidence="5 6">
    <name type="scientific">Aeromonas caviae</name>
    <name type="common">Aeromonas punctata</name>
    <dbReference type="NCBI Taxonomy" id="648"/>
    <lineage>
        <taxon>Bacteria</taxon>
        <taxon>Pseudomonadati</taxon>
        <taxon>Pseudomonadota</taxon>
        <taxon>Gammaproteobacteria</taxon>
        <taxon>Aeromonadales</taxon>
        <taxon>Aeromonadaceae</taxon>
        <taxon>Aeromonas</taxon>
    </lineage>
</organism>
<keyword evidence="1" id="KW-1188">Viral release from host cell</keyword>
<gene>
    <name evidence="5" type="ORF">KAM348_21690</name>
</gene>
<dbReference type="Pfam" id="PF10145">
    <property type="entry name" value="PhageMin_Tail"/>
    <property type="match status" value="1"/>
</dbReference>
<evidence type="ECO:0000313" key="6">
    <source>
        <dbReference type="Proteomes" id="UP000887009"/>
    </source>
</evidence>
<feature type="transmembrane region" description="Helical" evidence="3">
    <location>
        <begin position="538"/>
        <end position="561"/>
    </location>
</feature>
<feature type="transmembrane region" description="Helical" evidence="3">
    <location>
        <begin position="602"/>
        <end position="621"/>
    </location>
</feature>
<dbReference type="Gene3D" id="1.10.287.1490">
    <property type="match status" value="1"/>
</dbReference>
<reference evidence="5" key="1">
    <citation type="submission" date="2021-07" db="EMBL/GenBank/DDBJ databases">
        <title>Draft genome sequence of carbapenem-resistant Aeromonas spp. in Japan.</title>
        <authorList>
            <person name="Maehana S."/>
            <person name="Suzuki M."/>
            <person name="Kitasato H."/>
        </authorList>
    </citation>
    <scope>NUCLEOTIDE SEQUENCE</scope>
    <source>
        <strain evidence="5">KAM348</strain>
    </source>
</reference>
<feature type="transmembrane region" description="Helical" evidence="3">
    <location>
        <begin position="573"/>
        <end position="596"/>
    </location>
</feature>
<dbReference type="EMBL" id="BPNL01000022">
    <property type="protein sequence ID" value="GJA54746.1"/>
    <property type="molecule type" value="Genomic_DNA"/>
</dbReference>
<feature type="domain" description="Phage tail tape measure protein" evidence="4">
    <location>
        <begin position="238"/>
        <end position="437"/>
    </location>
</feature>
<keyword evidence="3" id="KW-0472">Membrane</keyword>